<evidence type="ECO:0000256" key="1">
    <source>
        <dbReference type="SAM" id="SignalP"/>
    </source>
</evidence>
<evidence type="ECO:0000313" key="2">
    <source>
        <dbReference type="EMBL" id="GIY86816.1"/>
    </source>
</evidence>
<accession>A0AAV4WWF0</accession>
<sequence length="129" mass="14123">MSAFLLLFLPKLFVIFLPPTPTSHPAKPGACVSEKEGFWNSLHPNCLPPAFPVLLLPHLSAPPQRVYVGGGGGWRTPQYVIHVPRVTIKDYFLSVERSSTSEVLQPPWGPHNVEKNTEVVSVSGNSLSL</sequence>
<feature type="chain" id="PRO_5043741646" description="Secreted protein" evidence="1">
    <location>
        <begin position="26"/>
        <end position="129"/>
    </location>
</feature>
<dbReference type="Proteomes" id="UP001054945">
    <property type="component" value="Unassembled WGS sequence"/>
</dbReference>
<evidence type="ECO:0000313" key="3">
    <source>
        <dbReference type="Proteomes" id="UP001054945"/>
    </source>
</evidence>
<dbReference type="EMBL" id="BPLR01016846">
    <property type="protein sequence ID" value="GIY86816.1"/>
    <property type="molecule type" value="Genomic_DNA"/>
</dbReference>
<proteinExistence type="predicted"/>
<organism evidence="2 3">
    <name type="scientific">Caerostris extrusa</name>
    <name type="common">Bark spider</name>
    <name type="synonym">Caerostris bankana</name>
    <dbReference type="NCBI Taxonomy" id="172846"/>
    <lineage>
        <taxon>Eukaryota</taxon>
        <taxon>Metazoa</taxon>
        <taxon>Ecdysozoa</taxon>
        <taxon>Arthropoda</taxon>
        <taxon>Chelicerata</taxon>
        <taxon>Arachnida</taxon>
        <taxon>Araneae</taxon>
        <taxon>Araneomorphae</taxon>
        <taxon>Entelegynae</taxon>
        <taxon>Araneoidea</taxon>
        <taxon>Araneidae</taxon>
        <taxon>Caerostris</taxon>
    </lineage>
</organism>
<comment type="caution">
    <text evidence="2">The sequence shown here is derived from an EMBL/GenBank/DDBJ whole genome shotgun (WGS) entry which is preliminary data.</text>
</comment>
<name>A0AAV4WWF0_CAEEX</name>
<keyword evidence="1" id="KW-0732">Signal</keyword>
<feature type="signal peptide" evidence="1">
    <location>
        <begin position="1"/>
        <end position="25"/>
    </location>
</feature>
<gene>
    <name evidence="2" type="ORF">CEXT_181441</name>
</gene>
<evidence type="ECO:0008006" key="4">
    <source>
        <dbReference type="Google" id="ProtNLM"/>
    </source>
</evidence>
<reference evidence="2 3" key="1">
    <citation type="submission" date="2021-06" db="EMBL/GenBank/DDBJ databases">
        <title>Caerostris extrusa draft genome.</title>
        <authorList>
            <person name="Kono N."/>
            <person name="Arakawa K."/>
        </authorList>
    </citation>
    <scope>NUCLEOTIDE SEQUENCE [LARGE SCALE GENOMIC DNA]</scope>
</reference>
<protein>
    <recommendedName>
        <fullName evidence="4">Secreted protein</fullName>
    </recommendedName>
</protein>
<dbReference type="AlphaFoldDB" id="A0AAV4WWF0"/>
<keyword evidence="3" id="KW-1185">Reference proteome</keyword>